<comment type="function">
    <text evidence="10">Component of the acetyl coenzyme A carboxylase (ACC) complex. First, biotin carboxylase catalyzes the carboxylation of biotin on its carrier protein (BCCP) and then the CO(2) group is transferred by the carboxyltransferase to acetyl-CoA to form malonyl-CoA.</text>
</comment>
<dbReference type="RefSeq" id="WP_035375501.1">
    <property type="nucleotide sequence ID" value="NZ_LR215048.1"/>
</dbReference>
<keyword evidence="4 10" id="KW-0547">Nucleotide-binding</keyword>
<comment type="similarity">
    <text evidence="10">Belongs to the AccA family.</text>
</comment>
<dbReference type="PRINTS" id="PR01069">
    <property type="entry name" value="ACCCTRFRASEA"/>
</dbReference>
<evidence type="ECO:0000256" key="4">
    <source>
        <dbReference type="ARBA" id="ARBA00022741"/>
    </source>
</evidence>
<keyword evidence="10" id="KW-0963">Cytoplasm</keyword>
<evidence type="ECO:0000313" key="12">
    <source>
        <dbReference type="EMBL" id="VEU80981.1"/>
    </source>
</evidence>
<keyword evidence="2 10" id="KW-0444">Lipid biosynthesis</keyword>
<evidence type="ECO:0000256" key="6">
    <source>
        <dbReference type="ARBA" id="ARBA00022840"/>
    </source>
</evidence>
<protein>
    <recommendedName>
        <fullName evidence="10">Acetyl-coenzyme A carboxylase carboxyl transferase subunit alpha</fullName>
        <shortName evidence="10">ACCase subunit alpha</shortName>
        <shortName evidence="10">Acetyl-CoA carboxylase carboxyltransferase subunit alpha</shortName>
        <ecNumber evidence="10">2.1.3.15</ecNumber>
    </recommendedName>
</protein>
<comment type="catalytic activity">
    <reaction evidence="9 10">
        <text>N(6)-carboxybiotinyl-L-lysyl-[protein] + acetyl-CoA = N(6)-biotinyl-L-lysyl-[protein] + malonyl-CoA</text>
        <dbReference type="Rhea" id="RHEA:54728"/>
        <dbReference type="Rhea" id="RHEA-COMP:10505"/>
        <dbReference type="Rhea" id="RHEA-COMP:10506"/>
        <dbReference type="ChEBI" id="CHEBI:57288"/>
        <dbReference type="ChEBI" id="CHEBI:57384"/>
        <dbReference type="ChEBI" id="CHEBI:83144"/>
        <dbReference type="ChEBI" id="CHEBI:83145"/>
        <dbReference type="EC" id="2.1.3.15"/>
    </reaction>
</comment>
<keyword evidence="3 10" id="KW-0808">Transferase</keyword>
<keyword evidence="12" id="KW-0436">Ligase</keyword>
<keyword evidence="5 10" id="KW-0276">Fatty acid metabolism</keyword>
<evidence type="ECO:0000256" key="7">
    <source>
        <dbReference type="ARBA" id="ARBA00023098"/>
    </source>
</evidence>
<dbReference type="SUPFAM" id="SSF52096">
    <property type="entry name" value="ClpP/crotonase"/>
    <property type="match status" value="1"/>
</dbReference>
<dbReference type="OrthoDB" id="9808023at2"/>
<dbReference type="UniPathway" id="UPA00655">
    <property type="reaction ID" value="UER00711"/>
</dbReference>
<comment type="pathway">
    <text evidence="1 10">Lipid metabolism; malonyl-CoA biosynthesis; malonyl-CoA from acetyl-CoA: step 1/1.</text>
</comment>
<dbReference type="NCBIfam" id="TIGR00513">
    <property type="entry name" value="accA"/>
    <property type="match status" value="1"/>
</dbReference>
<name>A0A449BEV6_HAPAX</name>
<organism evidence="12 13">
    <name type="scientific">Haploplasma axanthum</name>
    <name type="common">Acholeplasma axanthum</name>
    <dbReference type="NCBI Taxonomy" id="29552"/>
    <lineage>
        <taxon>Bacteria</taxon>
        <taxon>Bacillati</taxon>
        <taxon>Mycoplasmatota</taxon>
        <taxon>Mollicutes</taxon>
        <taxon>Acholeplasmatales</taxon>
        <taxon>Acholeplasmataceae</taxon>
        <taxon>Haploplasma</taxon>
    </lineage>
</organism>
<evidence type="ECO:0000256" key="1">
    <source>
        <dbReference type="ARBA" id="ARBA00004956"/>
    </source>
</evidence>
<keyword evidence="8 10" id="KW-0275">Fatty acid biosynthesis</keyword>
<evidence type="ECO:0000256" key="3">
    <source>
        <dbReference type="ARBA" id="ARBA00022679"/>
    </source>
</evidence>
<proteinExistence type="inferred from homology"/>
<dbReference type="InterPro" id="IPR001095">
    <property type="entry name" value="Acetyl_CoA_COase_a_su"/>
</dbReference>
<dbReference type="PANTHER" id="PTHR42853:SF3">
    <property type="entry name" value="ACETYL-COENZYME A CARBOXYLASE CARBOXYL TRANSFERASE SUBUNIT ALPHA, CHLOROPLASTIC"/>
    <property type="match status" value="1"/>
</dbReference>
<dbReference type="InterPro" id="IPR011763">
    <property type="entry name" value="COA_CT_C"/>
</dbReference>
<keyword evidence="13" id="KW-1185">Reference proteome</keyword>
<dbReference type="Pfam" id="PF03255">
    <property type="entry name" value="ACCA"/>
    <property type="match status" value="1"/>
</dbReference>
<comment type="subunit">
    <text evidence="10">Acetyl-CoA carboxylase is a heterohexamer composed of biotin carboxyl carrier protein (AccB), biotin carboxylase (AccC) and two subunits each of ACCase subunit alpha (AccA) and ACCase subunit beta (AccD).</text>
</comment>
<dbReference type="AlphaFoldDB" id="A0A449BEV6"/>
<dbReference type="InterPro" id="IPR029045">
    <property type="entry name" value="ClpP/crotonase-like_dom_sf"/>
</dbReference>
<dbReference type="GO" id="GO:0006633">
    <property type="term" value="P:fatty acid biosynthetic process"/>
    <property type="evidence" value="ECO:0007669"/>
    <property type="project" value="UniProtKB-KW"/>
</dbReference>
<evidence type="ECO:0000256" key="10">
    <source>
        <dbReference type="HAMAP-Rule" id="MF_00823"/>
    </source>
</evidence>
<feature type="domain" description="CoA carboxyltransferase C-terminal" evidence="11">
    <location>
        <begin position="1"/>
        <end position="239"/>
    </location>
</feature>
<keyword evidence="7 10" id="KW-0443">Lipid metabolism</keyword>
<accession>A0A449BEV6</accession>
<dbReference type="GO" id="GO:0016743">
    <property type="term" value="F:carboxyl- or carbamoyltransferase activity"/>
    <property type="evidence" value="ECO:0007669"/>
    <property type="project" value="UniProtKB-UniRule"/>
</dbReference>
<dbReference type="PROSITE" id="PS50989">
    <property type="entry name" value="COA_CT_CTER"/>
    <property type="match status" value="1"/>
</dbReference>
<dbReference type="GO" id="GO:0009317">
    <property type="term" value="C:acetyl-CoA carboxylase complex"/>
    <property type="evidence" value="ECO:0007669"/>
    <property type="project" value="InterPro"/>
</dbReference>
<dbReference type="Proteomes" id="UP000289841">
    <property type="component" value="Chromosome"/>
</dbReference>
<gene>
    <name evidence="10 12" type="primary">accA</name>
    <name evidence="12" type="ORF">NCTC10138_01370</name>
</gene>
<dbReference type="GO" id="GO:0005524">
    <property type="term" value="F:ATP binding"/>
    <property type="evidence" value="ECO:0007669"/>
    <property type="project" value="UniProtKB-KW"/>
</dbReference>
<keyword evidence="6 10" id="KW-0067">ATP-binding</keyword>
<dbReference type="Gene3D" id="3.90.226.10">
    <property type="entry name" value="2-enoyl-CoA Hydratase, Chain A, domain 1"/>
    <property type="match status" value="1"/>
</dbReference>
<dbReference type="GO" id="GO:0003989">
    <property type="term" value="F:acetyl-CoA carboxylase activity"/>
    <property type="evidence" value="ECO:0007669"/>
    <property type="project" value="InterPro"/>
</dbReference>
<evidence type="ECO:0000259" key="11">
    <source>
        <dbReference type="PROSITE" id="PS50989"/>
    </source>
</evidence>
<dbReference type="NCBIfam" id="NF041504">
    <property type="entry name" value="AccA_sub"/>
    <property type="match status" value="1"/>
</dbReference>
<evidence type="ECO:0000313" key="13">
    <source>
        <dbReference type="Proteomes" id="UP000289841"/>
    </source>
</evidence>
<evidence type="ECO:0000256" key="5">
    <source>
        <dbReference type="ARBA" id="ARBA00022832"/>
    </source>
</evidence>
<evidence type="ECO:0000256" key="2">
    <source>
        <dbReference type="ARBA" id="ARBA00022516"/>
    </source>
</evidence>
<evidence type="ECO:0000256" key="8">
    <source>
        <dbReference type="ARBA" id="ARBA00023160"/>
    </source>
</evidence>
<reference evidence="12 13" key="1">
    <citation type="submission" date="2019-01" db="EMBL/GenBank/DDBJ databases">
        <authorList>
            <consortium name="Pathogen Informatics"/>
        </authorList>
    </citation>
    <scope>NUCLEOTIDE SEQUENCE [LARGE SCALE GENOMIC DNA]</scope>
    <source>
        <strain evidence="12 13">NCTC10138</strain>
    </source>
</reference>
<dbReference type="KEGG" id="aaxa:NCTC10138_01370"/>
<sequence>MNNAWEKVQLARHANRITTKTLIKEVFPDFLELHGDRLIGDDKAIIAGLGSFNGISLTIIGNEKGVDTKDKINRNFGMAHPEGYHKALRLMKQAEKFNRPILTIIDTPGAYPGVGAEERGQANAIAVNLKEMMQIKVPIITVVLGEGGSGGALAIGVSDYIGMFENSIYSVLSPEGFASISFKDSKKAPEVSEMMKLAASDLLELRVIDEIIPEVEPLSINPKLGIEAFKKFLSNSLNKYQNIEINELLHKRYQKFRNIGVYKVISTEMENNNEEH</sequence>
<evidence type="ECO:0000256" key="9">
    <source>
        <dbReference type="ARBA" id="ARBA00049152"/>
    </source>
</evidence>
<dbReference type="EC" id="2.1.3.15" evidence="10"/>
<dbReference type="EMBL" id="LR215048">
    <property type="protein sequence ID" value="VEU80981.1"/>
    <property type="molecule type" value="Genomic_DNA"/>
</dbReference>
<dbReference type="HAMAP" id="MF_00823">
    <property type="entry name" value="AcetylCoA_CT_alpha"/>
    <property type="match status" value="1"/>
</dbReference>
<dbReference type="STRING" id="1278311.GCA_000428705_00062"/>
<dbReference type="PANTHER" id="PTHR42853">
    <property type="entry name" value="ACETYL-COENZYME A CARBOXYLASE CARBOXYL TRANSFERASE SUBUNIT ALPHA"/>
    <property type="match status" value="1"/>
</dbReference>
<dbReference type="GO" id="GO:2001295">
    <property type="term" value="P:malonyl-CoA biosynthetic process"/>
    <property type="evidence" value="ECO:0007669"/>
    <property type="project" value="UniProtKB-UniRule"/>
</dbReference>
<comment type="subcellular location">
    <subcellularLocation>
        <location evidence="10">Cytoplasm</location>
    </subcellularLocation>
</comment>
<dbReference type="NCBIfam" id="NF004344">
    <property type="entry name" value="PRK05724.1"/>
    <property type="match status" value="1"/>
</dbReference>